<dbReference type="PANTHER" id="PTHR31736:SF9">
    <property type="entry name" value="ENDO-XYLOGALACTURONAN HYDROLASE A-RELATED"/>
    <property type="match status" value="1"/>
</dbReference>
<gene>
    <name evidence="14" type="ORF">CFIO01_00108</name>
</gene>
<dbReference type="Proteomes" id="UP000020467">
    <property type="component" value="Unassembled WGS sequence"/>
</dbReference>
<evidence type="ECO:0000256" key="13">
    <source>
        <dbReference type="RuleBase" id="RU361169"/>
    </source>
</evidence>
<keyword evidence="4" id="KW-0732">Signal</keyword>
<sequence length="488" mass="54138">MASSSIKVYEAPSSLPINQDFIVEARAFEASSDAPQQWRPVPAYAVDVANANTTRNAFNRHTVALASFDLNAPTAIRIEYKASAIKTAVIRPLSLGIAAQVENDTIVFNLDQPRDLMIEINGDKWKALHLLTNQIDKDAPMADSEDIWYFGPGINQGSAYSKVADGVNLMVPSGKTVYLAGGAFITCRLNFIDVSNSSVRGHGFILGPEGGYVYRELGGAIHMSGASNIQVEGVTSLGANGFSLSAGECNNILVNRYRSFSFAGNGDGIDFFCSSDITIENCFLRNSDDTIALYSHRWNWYGDSNNITIRDCVLLPDIAHAINMGTHGNPDKPETTSNIRISNIDILDHEENQLWYQGCIAINAADENLFHDINIEDVRIERITKGQLINIRVMQNAMWTTAPGRGVRDVHVKNMSINLKDSKVVNPSLIMGYDQDRMVKNVTFENLRIDDEIIHEEMPKPKWYMVEDLVPLFANEHVEDLNFSRLAE</sequence>
<evidence type="ECO:0000256" key="12">
    <source>
        <dbReference type="ARBA" id="ARBA00037278"/>
    </source>
</evidence>
<dbReference type="InterPro" id="IPR012334">
    <property type="entry name" value="Pectin_lyas_fold"/>
</dbReference>
<dbReference type="KEGG" id="cfj:CFIO01_00108"/>
<evidence type="ECO:0000256" key="11">
    <source>
        <dbReference type="ARBA" id="ARBA00023326"/>
    </source>
</evidence>
<dbReference type="InterPro" id="IPR011050">
    <property type="entry name" value="Pectin_lyase_fold/virulence"/>
</dbReference>
<dbReference type="Pfam" id="PF00295">
    <property type="entry name" value="Glyco_hydro_28"/>
    <property type="match status" value="1"/>
</dbReference>
<keyword evidence="3" id="KW-0964">Secreted</keyword>
<comment type="caution">
    <text evidence="14">The sequence shown here is derived from an EMBL/GenBank/DDBJ whole genome shotgun (WGS) entry which is preliminary data.</text>
</comment>
<evidence type="ECO:0000256" key="7">
    <source>
        <dbReference type="ARBA" id="ARBA00023180"/>
    </source>
</evidence>
<dbReference type="GO" id="GO:0000272">
    <property type="term" value="P:polysaccharide catabolic process"/>
    <property type="evidence" value="ECO:0007669"/>
    <property type="project" value="UniProtKB-KW"/>
</dbReference>
<evidence type="ECO:0000256" key="4">
    <source>
        <dbReference type="ARBA" id="ARBA00022729"/>
    </source>
</evidence>
<evidence type="ECO:0000256" key="9">
    <source>
        <dbReference type="ARBA" id="ARBA00023295"/>
    </source>
</evidence>
<name>A0A010S0P0_9PEZI</name>
<dbReference type="InterPro" id="IPR000743">
    <property type="entry name" value="Glyco_hydro_28"/>
</dbReference>
<evidence type="ECO:0000313" key="15">
    <source>
        <dbReference type="Proteomes" id="UP000020467"/>
    </source>
</evidence>
<keyword evidence="6 13" id="KW-0378">Hydrolase</keyword>
<keyword evidence="8" id="KW-0119">Carbohydrate metabolism</keyword>
<dbReference type="GO" id="GO:0005576">
    <property type="term" value="C:extracellular region"/>
    <property type="evidence" value="ECO:0007669"/>
    <property type="project" value="UniProtKB-SubCell"/>
</dbReference>
<evidence type="ECO:0000256" key="1">
    <source>
        <dbReference type="ARBA" id="ARBA00004613"/>
    </source>
</evidence>
<protein>
    <submittedName>
        <fullName evidence="14">Uncharacterized protein</fullName>
    </submittedName>
</protein>
<comment type="similarity">
    <text evidence="2 13">Belongs to the glycosyl hydrolase 28 family.</text>
</comment>
<evidence type="ECO:0000313" key="14">
    <source>
        <dbReference type="EMBL" id="EXF86411.1"/>
    </source>
</evidence>
<evidence type="ECO:0000256" key="5">
    <source>
        <dbReference type="ARBA" id="ARBA00022737"/>
    </source>
</evidence>
<dbReference type="EMBL" id="JARH01000012">
    <property type="protein sequence ID" value="EXF86411.1"/>
    <property type="molecule type" value="Genomic_DNA"/>
</dbReference>
<keyword evidence="11" id="KW-0624">Polysaccharide degradation</keyword>
<comment type="subcellular location">
    <subcellularLocation>
        <location evidence="1">Secreted</location>
    </subcellularLocation>
</comment>
<keyword evidence="5" id="KW-0677">Repeat</keyword>
<dbReference type="eggNOG" id="ENOG502SMFC">
    <property type="taxonomic scope" value="Eukaryota"/>
</dbReference>
<keyword evidence="7" id="KW-0325">Glycoprotein</keyword>
<dbReference type="PANTHER" id="PTHR31736">
    <property type="match status" value="1"/>
</dbReference>
<keyword evidence="15" id="KW-1185">Reference proteome</keyword>
<evidence type="ECO:0000256" key="8">
    <source>
        <dbReference type="ARBA" id="ARBA00023277"/>
    </source>
</evidence>
<dbReference type="SUPFAM" id="SSF51126">
    <property type="entry name" value="Pectin lyase-like"/>
    <property type="match status" value="1"/>
</dbReference>
<dbReference type="GO" id="GO:0071555">
    <property type="term" value="P:cell wall organization"/>
    <property type="evidence" value="ECO:0007669"/>
    <property type="project" value="UniProtKB-KW"/>
</dbReference>
<keyword evidence="9 13" id="KW-0326">Glycosidase</keyword>
<reference evidence="14 15" key="1">
    <citation type="submission" date="2014-02" db="EMBL/GenBank/DDBJ databases">
        <title>The genome sequence of Colletotrichum fioriniae PJ7.</title>
        <authorList>
            <person name="Baroncelli R."/>
            <person name="Thon M.R."/>
        </authorList>
    </citation>
    <scope>NUCLEOTIDE SEQUENCE [LARGE SCALE GENOMIC DNA]</scope>
    <source>
        <strain evidence="14 15">PJ7</strain>
    </source>
</reference>
<evidence type="ECO:0000256" key="3">
    <source>
        <dbReference type="ARBA" id="ARBA00022525"/>
    </source>
</evidence>
<dbReference type="HOGENOM" id="CLU_011370_2_0_1"/>
<organism evidence="14 15">
    <name type="scientific">Colletotrichum fioriniae PJ7</name>
    <dbReference type="NCBI Taxonomy" id="1445577"/>
    <lineage>
        <taxon>Eukaryota</taxon>
        <taxon>Fungi</taxon>
        <taxon>Dikarya</taxon>
        <taxon>Ascomycota</taxon>
        <taxon>Pezizomycotina</taxon>
        <taxon>Sordariomycetes</taxon>
        <taxon>Hypocreomycetidae</taxon>
        <taxon>Glomerellales</taxon>
        <taxon>Glomerellaceae</taxon>
        <taxon>Colletotrichum</taxon>
        <taxon>Colletotrichum acutatum species complex</taxon>
    </lineage>
</organism>
<evidence type="ECO:0000256" key="2">
    <source>
        <dbReference type="ARBA" id="ARBA00008834"/>
    </source>
</evidence>
<dbReference type="Gene3D" id="2.160.20.10">
    <property type="entry name" value="Single-stranded right-handed beta-helix, Pectin lyase-like"/>
    <property type="match status" value="1"/>
</dbReference>
<accession>A0A010S0P0</accession>
<proteinExistence type="inferred from homology"/>
<keyword evidence="10" id="KW-0961">Cell wall biogenesis/degradation</keyword>
<dbReference type="AlphaFoldDB" id="A0A010S0P0"/>
<comment type="function">
    <text evidence="12">Pectinolytic enzyme involved in the degradation of xylogalacturonan (xga), a galacturonan backbone heavily substituted with xylose, and which is one important component of the hairy regions of pectin. Activity requires a galacturonic acid backbone substituted with xylose.</text>
</comment>
<dbReference type="OrthoDB" id="187139at2759"/>
<dbReference type="GO" id="GO:0004650">
    <property type="term" value="F:polygalacturonase activity"/>
    <property type="evidence" value="ECO:0007669"/>
    <property type="project" value="InterPro"/>
</dbReference>
<evidence type="ECO:0000256" key="10">
    <source>
        <dbReference type="ARBA" id="ARBA00023316"/>
    </source>
</evidence>
<evidence type="ECO:0000256" key="6">
    <source>
        <dbReference type="ARBA" id="ARBA00022801"/>
    </source>
</evidence>